<evidence type="ECO:0000313" key="1">
    <source>
        <dbReference type="EMBL" id="RFS20119.1"/>
    </source>
</evidence>
<dbReference type="Proteomes" id="UP000260644">
    <property type="component" value="Unassembled WGS sequence"/>
</dbReference>
<reference evidence="1 2" key="1">
    <citation type="submission" date="2018-07" db="EMBL/GenBank/DDBJ databases">
        <title>Chitinophaga K2CV101002-2 sp. nov., isolated from a monsoon evergreen broad-leaved forest soil.</title>
        <authorList>
            <person name="Lv Y."/>
        </authorList>
    </citation>
    <scope>NUCLEOTIDE SEQUENCE [LARGE SCALE GENOMIC DNA]</scope>
    <source>
        <strain evidence="1 2">GDMCC 1.1288</strain>
    </source>
</reference>
<proteinExistence type="predicted"/>
<name>A0A3E1Y5W0_9BACT</name>
<accession>A0A3E1Y5W0</accession>
<dbReference type="AlphaFoldDB" id="A0A3E1Y5W0"/>
<comment type="caution">
    <text evidence="1">The sequence shown here is derived from an EMBL/GenBank/DDBJ whole genome shotgun (WGS) entry which is preliminary data.</text>
</comment>
<keyword evidence="2" id="KW-1185">Reference proteome</keyword>
<evidence type="ECO:0008006" key="3">
    <source>
        <dbReference type="Google" id="ProtNLM"/>
    </source>
</evidence>
<organism evidence="1 2">
    <name type="scientific">Chitinophaga silvatica</name>
    <dbReference type="NCBI Taxonomy" id="2282649"/>
    <lineage>
        <taxon>Bacteria</taxon>
        <taxon>Pseudomonadati</taxon>
        <taxon>Bacteroidota</taxon>
        <taxon>Chitinophagia</taxon>
        <taxon>Chitinophagales</taxon>
        <taxon>Chitinophagaceae</taxon>
        <taxon>Chitinophaga</taxon>
    </lineage>
</organism>
<evidence type="ECO:0000313" key="2">
    <source>
        <dbReference type="Proteomes" id="UP000260644"/>
    </source>
</evidence>
<sequence length="185" mass="19619">MMGLASYSQSFMHGAGAVVFVTKPTNGEASTIGGLTYSPRVNFVENDNMSVSVGVPLSVGLSGSYSSNRGSYSGESNNLSFMFNAPVIVNLNFGCGATKDVDSRFGFFIGAGYGYHYQSVNENFSDSFENSYSYSGKASTTGPVGNAGIRFGVGEVHNIEVKFSFMKGITNDKPNIFGIGALFNF</sequence>
<dbReference type="EMBL" id="QPMM01000011">
    <property type="protein sequence ID" value="RFS20119.1"/>
    <property type="molecule type" value="Genomic_DNA"/>
</dbReference>
<gene>
    <name evidence="1" type="ORF">DVR12_20600</name>
</gene>
<protein>
    <recommendedName>
        <fullName evidence="3">Outer membrane protein beta-barrel domain-containing protein</fullName>
    </recommendedName>
</protein>